<proteinExistence type="predicted"/>
<keyword evidence="2" id="KW-1185">Reference proteome</keyword>
<gene>
    <name evidence="1" type="ORF">HMPREF9421_1251</name>
</gene>
<dbReference type="Proteomes" id="UP000002814">
    <property type="component" value="Unassembled WGS sequence"/>
</dbReference>
<accession>E7SAN4</accession>
<dbReference type="AlphaFoldDB" id="E7SAN4"/>
<dbReference type="EMBL" id="AEQR01000019">
    <property type="protein sequence ID" value="EFV99143.1"/>
    <property type="molecule type" value="Genomic_DNA"/>
</dbReference>
<dbReference type="HOGENOM" id="CLU_3205600_0_0_9"/>
<organism evidence="1 2">
    <name type="scientific">Streptococcus australis ATCC 700641</name>
    <dbReference type="NCBI Taxonomy" id="888833"/>
    <lineage>
        <taxon>Bacteria</taxon>
        <taxon>Bacillati</taxon>
        <taxon>Bacillota</taxon>
        <taxon>Bacilli</taxon>
        <taxon>Lactobacillales</taxon>
        <taxon>Streptococcaceae</taxon>
        <taxon>Streptococcus</taxon>
    </lineage>
</organism>
<sequence>MVELNNNFNFDLKNLKEADEYKIARIENDEKRHNDDQNTFSTNNC</sequence>
<comment type="caution">
    <text evidence="1">The sequence shown here is derived from an EMBL/GenBank/DDBJ whole genome shotgun (WGS) entry which is preliminary data.</text>
</comment>
<evidence type="ECO:0000313" key="1">
    <source>
        <dbReference type="EMBL" id="EFV99143.1"/>
    </source>
</evidence>
<name>E7SAN4_9STRE</name>
<evidence type="ECO:0000313" key="2">
    <source>
        <dbReference type="Proteomes" id="UP000002814"/>
    </source>
</evidence>
<reference evidence="1 2" key="1">
    <citation type="submission" date="2010-12" db="EMBL/GenBank/DDBJ databases">
        <authorList>
            <person name="Muzny D."/>
            <person name="Qin X."/>
            <person name="Deng J."/>
            <person name="Jiang H."/>
            <person name="Liu Y."/>
            <person name="Qu J."/>
            <person name="Song X.-Z."/>
            <person name="Zhang L."/>
            <person name="Thornton R."/>
            <person name="Coyle M."/>
            <person name="Francisco L."/>
            <person name="Jackson L."/>
            <person name="Javaid M."/>
            <person name="Korchina V."/>
            <person name="Kovar C."/>
            <person name="Mata R."/>
            <person name="Mathew T."/>
            <person name="Ngo R."/>
            <person name="Nguyen L."/>
            <person name="Nguyen N."/>
            <person name="Okwuonu G."/>
            <person name="Ongeri F."/>
            <person name="Pham C."/>
            <person name="Simmons D."/>
            <person name="Wilczek-Boney K."/>
            <person name="Hale W."/>
            <person name="Jakkamsetti A."/>
            <person name="Pham P."/>
            <person name="Ruth R."/>
            <person name="San Lucas F."/>
            <person name="Warren J."/>
            <person name="Zhang J."/>
            <person name="Zhao Z."/>
            <person name="Zhou C."/>
            <person name="Zhu D."/>
            <person name="Lee S."/>
            <person name="Bess C."/>
            <person name="Blankenburg K."/>
            <person name="Forbes L."/>
            <person name="Fu Q."/>
            <person name="Gubbala S."/>
            <person name="Hirani K."/>
            <person name="Jayaseelan J.C."/>
            <person name="Lara F."/>
            <person name="Munidasa M."/>
            <person name="Palculict T."/>
            <person name="Patil S."/>
            <person name="Pu L.-L."/>
            <person name="Saada N."/>
            <person name="Tang L."/>
            <person name="Weissenberger G."/>
            <person name="Zhu Y."/>
            <person name="Hemphill L."/>
            <person name="Shang Y."/>
            <person name="Youmans B."/>
            <person name="Ayvaz T."/>
            <person name="Ross M."/>
            <person name="Santibanez J."/>
            <person name="Aqrawi P."/>
            <person name="Gross S."/>
            <person name="Joshi V."/>
            <person name="Fowler G."/>
            <person name="Nazareth L."/>
            <person name="Reid J."/>
            <person name="Worley K."/>
            <person name="Petrosino J."/>
            <person name="Highlander S."/>
            <person name="Gibbs R."/>
        </authorList>
    </citation>
    <scope>NUCLEOTIDE SEQUENCE [LARGE SCALE GENOMIC DNA]</scope>
    <source>
        <strain evidence="1 2">ATCC 700641</strain>
    </source>
</reference>
<protein>
    <submittedName>
        <fullName evidence="1">Uncharacterized protein</fullName>
    </submittedName>
</protein>